<evidence type="ECO:0000313" key="1">
    <source>
        <dbReference type="EMBL" id="GFU23933.1"/>
    </source>
</evidence>
<dbReference type="AlphaFoldDB" id="A0A8X6UEF9"/>
<gene>
    <name evidence="1" type="ORF">NPIL_256341</name>
</gene>
<dbReference type="Proteomes" id="UP000887013">
    <property type="component" value="Unassembled WGS sequence"/>
</dbReference>
<accession>A0A8X6UEF9</accession>
<evidence type="ECO:0000313" key="2">
    <source>
        <dbReference type="Proteomes" id="UP000887013"/>
    </source>
</evidence>
<sequence>MMLKRVRIRKEFNKCRHPAPPPRMISGSAHERVEIRSGLFSADAHRIKINHSLCNGYSRYQSKKGRLRTLDHMSSSYTFHISRSKRASSAG</sequence>
<dbReference type="EMBL" id="BMAW01081333">
    <property type="protein sequence ID" value="GFU23933.1"/>
    <property type="molecule type" value="Genomic_DNA"/>
</dbReference>
<reference evidence="1" key="1">
    <citation type="submission" date="2020-08" db="EMBL/GenBank/DDBJ databases">
        <title>Multicomponent nature underlies the extraordinary mechanical properties of spider dragline silk.</title>
        <authorList>
            <person name="Kono N."/>
            <person name="Nakamura H."/>
            <person name="Mori M."/>
            <person name="Yoshida Y."/>
            <person name="Ohtoshi R."/>
            <person name="Malay A.D."/>
            <person name="Moran D.A.P."/>
            <person name="Tomita M."/>
            <person name="Numata K."/>
            <person name="Arakawa K."/>
        </authorList>
    </citation>
    <scope>NUCLEOTIDE SEQUENCE</scope>
</reference>
<name>A0A8X6UEF9_NEPPI</name>
<proteinExistence type="predicted"/>
<comment type="caution">
    <text evidence="1">The sequence shown here is derived from an EMBL/GenBank/DDBJ whole genome shotgun (WGS) entry which is preliminary data.</text>
</comment>
<keyword evidence="2" id="KW-1185">Reference proteome</keyword>
<protein>
    <submittedName>
        <fullName evidence="1">Uncharacterized protein</fullName>
    </submittedName>
</protein>
<organism evidence="1 2">
    <name type="scientific">Nephila pilipes</name>
    <name type="common">Giant wood spider</name>
    <name type="synonym">Nephila maculata</name>
    <dbReference type="NCBI Taxonomy" id="299642"/>
    <lineage>
        <taxon>Eukaryota</taxon>
        <taxon>Metazoa</taxon>
        <taxon>Ecdysozoa</taxon>
        <taxon>Arthropoda</taxon>
        <taxon>Chelicerata</taxon>
        <taxon>Arachnida</taxon>
        <taxon>Araneae</taxon>
        <taxon>Araneomorphae</taxon>
        <taxon>Entelegynae</taxon>
        <taxon>Araneoidea</taxon>
        <taxon>Nephilidae</taxon>
        <taxon>Nephila</taxon>
    </lineage>
</organism>